<keyword evidence="2" id="KW-1185">Reference proteome</keyword>
<organism evidence="1 2">
    <name type="scientific">Neoroseomonas lacus</name>
    <dbReference type="NCBI Taxonomy" id="287609"/>
    <lineage>
        <taxon>Bacteria</taxon>
        <taxon>Pseudomonadati</taxon>
        <taxon>Pseudomonadota</taxon>
        <taxon>Alphaproteobacteria</taxon>
        <taxon>Acetobacterales</taxon>
        <taxon>Acetobacteraceae</taxon>
        <taxon>Neoroseomonas</taxon>
    </lineage>
</organism>
<sequence length="213" mass="23144">MALDIIGPGFGRTGTASLKRALEILGLGPCHHMEDCFANPAQVPFWQAVAAGRTVDWDVVFDGYRAQVDWPGAHVWRELAVRYPAAKVILTVRPEQAWWRSFSNTIGAVLASSAALPALPSHVGDMLAAMGEMVTRQTFGCAPTDADGVLAAYRRHTADVRAAIAADRLLVYDVAQGWEPLCRFLGVAAPNVPFPHTNRTEAFLHLLQGRLTD</sequence>
<name>A0A917KVN9_9PROT</name>
<reference evidence="1" key="2">
    <citation type="submission" date="2020-09" db="EMBL/GenBank/DDBJ databases">
        <authorList>
            <person name="Sun Q."/>
            <person name="Zhou Y."/>
        </authorList>
    </citation>
    <scope>NUCLEOTIDE SEQUENCE</scope>
    <source>
        <strain evidence="1">CGMCC 1.3617</strain>
    </source>
</reference>
<comment type="caution">
    <text evidence="1">The sequence shown here is derived from an EMBL/GenBank/DDBJ whole genome shotgun (WGS) entry which is preliminary data.</text>
</comment>
<dbReference type="InterPro" id="IPR027417">
    <property type="entry name" value="P-loop_NTPase"/>
</dbReference>
<protein>
    <submittedName>
        <fullName evidence="1">Sulfotransferase family protein</fullName>
    </submittedName>
</protein>
<dbReference type="SUPFAM" id="SSF52540">
    <property type="entry name" value="P-loop containing nucleoside triphosphate hydrolases"/>
    <property type="match status" value="1"/>
</dbReference>
<dbReference type="PANTHER" id="PTHR36978:SF4">
    <property type="entry name" value="P-LOOP CONTAINING NUCLEOSIDE TRIPHOSPHATE HYDROLASE PROTEIN"/>
    <property type="match status" value="1"/>
</dbReference>
<proteinExistence type="predicted"/>
<accession>A0A917KVN9</accession>
<dbReference type="Gene3D" id="3.40.50.300">
    <property type="entry name" value="P-loop containing nucleotide triphosphate hydrolases"/>
    <property type="match status" value="1"/>
</dbReference>
<dbReference type="Pfam" id="PF17784">
    <property type="entry name" value="Sulfotransfer_4"/>
    <property type="match status" value="1"/>
</dbReference>
<dbReference type="Proteomes" id="UP000661507">
    <property type="component" value="Unassembled WGS sequence"/>
</dbReference>
<evidence type="ECO:0000313" key="1">
    <source>
        <dbReference type="EMBL" id="GGJ29037.1"/>
    </source>
</evidence>
<dbReference type="EMBL" id="BMKW01000010">
    <property type="protein sequence ID" value="GGJ29037.1"/>
    <property type="molecule type" value="Genomic_DNA"/>
</dbReference>
<dbReference type="AlphaFoldDB" id="A0A917KVN9"/>
<gene>
    <name evidence="1" type="ORF">GCM10011320_40390</name>
</gene>
<reference evidence="1" key="1">
    <citation type="journal article" date="2014" name="Int. J. Syst. Evol. Microbiol.">
        <title>Complete genome sequence of Corynebacterium casei LMG S-19264T (=DSM 44701T), isolated from a smear-ripened cheese.</title>
        <authorList>
            <consortium name="US DOE Joint Genome Institute (JGI-PGF)"/>
            <person name="Walter F."/>
            <person name="Albersmeier A."/>
            <person name="Kalinowski J."/>
            <person name="Ruckert C."/>
        </authorList>
    </citation>
    <scope>NUCLEOTIDE SEQUENCE</scope>
    <source>
        <strain evidence="1">CGMCC 1.3617</strain>
    </source>
</reference>
<dbReference type="PANTHER" id="PTHR36978">
    <property type="entry name" value="P-LOOP CONTAINING NUCLEOTIDE TRIPHOSPHATE HYDROLASE"/>
    <property type="match status" value="1"/>
</dbReference>
<evidence type="ECO:0000313" key="2">
    <source>
        <dbReference type="Proteomes" id="UP000661507"/>
    </source>
</evidence>
<dbReference type="RefSeq" id="WP_188970038.1">
    <property type="nucleotide sequence ID" value="NZ_BMKW01000010.1"/>
</dbReference>
<dbReference type="InterPro" id="IPR040632">
    <property type="entry name" value="Sulfotransfer_4"/>
</dbReference>